<keyword evidence="11" id="KW-1185">Reference proteome</keyword>
<name>A0ABP0MMQ2_9DINO</name>
<dbReference type="Pfam" id="PF02782">
    <property type="entry name" value="FGGY_C"/>
    <property type="match status" value="1"/>
</dbReference>
<dbReference type="CDD" id="cd07771">
    <property type="entry name" value="ASKHA_NBD_FGGY_RhaB-like"/>
    <property type="match status" value="1"/>
</dbReference>
<evidence type="ECO:0000256" key="2">
    <source>
        <dbReference type="ARBA" id="ARBA00022679"/>
    </source>
</evidence>
<dbReference type="InterPro" id="IPR043129">
    <property type="entry name" value="ATPase_NBD"/>
</dbReference>
<dbReference type="EMBL" id="CAXAMM010022914">
    <property type="protein sequence ID" value="CAK9052766.1"/>
    <property type="molecule type" value="Genomic_DNA"/>
</dbReference>
<evidence type="ECO:0000259" key="9">
    <source>
        <dbReference type="Pfam" id="PF02782"/>
    </source>
</evidence>
<evidence type="ECO:0000256" key="4">
    <source>
        <dbReference type="ARBA" id="ARBA00022777"/>
    </source>
</evidence>
<proteinExistence type="inferred from homology"/>
<evidence type="ECO:0000313" key="10">
    <source>
        <dbReference type="EMBL" id="CAK9052766.1"/>
    </source>
</evidence>
<reference evidence="10 11" key="1">
    <citation type="submission" date="2024-02" db="EMBL/GenBank/DDBJ databases">
        <authorList>
            <person name="Chen Y."/>
            <person name="Shah S."/>
            <person name="Dougan E. K."/>
            <person name="Thang M."/>
            <person name="Chan C."/>
        </authorList>
    </citation>
    <scope>NUCLEOTIDE SEQUENCE [LARGE SCALE GENOMIC DNA]</scope>
</reference>
<accession>A0ABP0MMQ2</accession>
<keyword evidence="4" id="KW-0418">Kinase</keyword>
<keyword evidence="5" id="KW-0067">ATP-binding</keyword>
<dbReference type="Gene3D" id="3.30.420.40">
    <property type="match status" value="2"/>
</dbReference>
<dbReference type="InterPro" id="IPR018484">
    <property type="entry name" value="FGGY_N"/>
</dbReference>
<protein>
    <submittedName>
        <fullName evidence="10">Rhamnulokinase (RhaB) (ATP:L-rhamnulose phosphotransferase) (L-rhamnulose 1-kinase) (Rhamnulose kinase)</fullName>
    </submittedName>
</protein>
<dbReference type="PANTHER" id="PTHR10196">
    <property type="entry name" value="SUGAR KINASE"/>
    <property type="match status" value="1"/>
</dbReference>
<dbReference type="PANTHER" id="PTHR10196:SF93">
    <property type="entry name" value="L-RHAMNULOKINASE"/>
    <property type="match status" value="1"/>
</dbReference>
<evidence type="ECO:0000259" key="8">
    <source>
        <dbReference type="Pfam" id="PF00370"/>
    </source>
</evidence>
<comment type="similarity">
    <text evidence="1">Belongs to the FGGY kinase family.</text>
</comment>
<evidence type="ECO:0000256" key="6">
    <source>
        <dbReference type="ARBA" id="ARBA00023157"/>
    </source>
</evidence>
<keyword evidence="2" id="KW-0808">Transferase</keyword>
<gene>
    <name evidence="10" type="ORF">SCF082_LOCUS28837</name>
</gene>
<keyword evidence="7" id="KW-0684">Rhamnose metabolism</keyword>
<comment type="caution">
    <text evidence="10">The sequence shown here is derived from an EMBL/GenBank/DDBJ whole genome shotgun (WGS) entry which is preliminary data.</text>
</comment>
<evidence type="ECO:0000256" key="5">
    <source>
        <dbReference type="ARBA" id="ARBA00022840"/>
    </source>
</evidence>
<feature type="domain" description="Carbohydrate kinase FGGY C-terminal" evidence="9">
    <location>
        <begin position="290"/>
        <end position="481"/>
    </location>
</feature>
<dbReference type="SUPFAM" id="SSF53067">
    <property type="entry name" value="Actin-like ATPase domain"/>
    <property type="match status" value="2"/>
</dbReference>
<evidence type="ECO:0000313" key="11">
    <source>
        <dbReference type="Proteomes" id="UP001642464"/>
    </source>
</evidence>
<dbReference type="InterPro" id="IPR018485">
    <property type="entry name" value="FGGY_C"/>
</dbReference>
<evidence type="ECO:0000256" key="7">
    <source>
        <dbReference type="ARBA" id="ARBA00023308"/>
    </source>
</evidence>
<evidence type="ECO:0000256" key="1">
    <source>
        <dbReference type="ARBA" id="ARBA00009156"/>
    </source>
</evidence>
<sequence length="526" mass="57806">MQVREMLEIRRGGSYPGPSSQRTLGETVVAEAIYLAADLGASSGRLVAGRFDGTRLELDEIHRFPNGPITVGGTMFWDALAQWREIQLGLRKAADRYGSQITSVGVDTWGVDYALLSRDDQLLGNPVHHRDRRTDGMMQRAFDIVPREEIFAATGLQFLPFNTLFQLLAMKEANSPLLEMADTLLMMPDLFHWMLCGAKVNEFTNATTTQFFDPQQGGWATELLGRFDLPSHFLQKIVPPGTHLGVLRRDVSEATGLRGVEVVLPGTHDTASAVMAVPAESEASERPEWCYISSGTWSLMGVELPKPLVNEKCSRFNFTNEGGVGNTTRLLKNIAGLWLAQECRRVWAVEGRDYAWDELTKLAEAAPARAAFVDPDAADFLAPADMPAAIRSYCQRTGQTVPEEDGAVMRCAVESIAMKCRYVLGMLEELTGGRIETIHIVGGGTQNRQLCQATADACGRRVLAGPVEATAIGNLMTQAIASRAVGSIGEAREIIRTSFPLVEYEPRETSAWDESFERFKGLVEKS</sequence>
<feature type="domain" description="Carbohydrate kinase FGGY N-terminal" evidence="8">
    <location>
        <begin position="33"/>
        <end position="275"/>
    </location>
</feature>
<dbReference type="InterPro" id="IPR013449">
    <property type="entry name" value="Rhamnulokinase"/>
</dbReference>
<keyword evidence="3" id="KW-0547">Nucleotide-binding</keyword>
<keyword evidence="6" id="KW-1015">Disulfide bond</keyword>
<dbReference type="Pfam" id="PF00370">
    <property type="entry name" value="FGGY_N"/>
    <property type="match status" value="1"/>
</dbReference>
<evidence type="ECO:0000256" key="3">
    <source>
        <dbReference type="ARBA" id="ARBA00022741"/>
    </source>
</evidence>
<dbReference type="Proteomes" id="UP001642464">
    <property type="component" value="Unassembled WGS sequence"/>
</dbReference>
<organism evidence="10 11">
    <name type="scientific">Durusdinium trenchii</name>
    <dbReference type="NCBI Taxonomy" id="1381693"/>
    <lineage>
        <taxon>Eukaryota</taxon>
        <taxon>Sar</taxon>
        <taxon>Alveolata</taxon>
        <taxon>Dinophyceae</taxon>
        <taxon>Suessiales</taxon>
        <taxon>Symbiodiniaceae</taxon>
        <taxon>Durusdinium</taxon>
    </lineage>
</organism>